<dbReference type="InterPro" id="IPR001261">
    <property type="entry name" value="ArgE/DapE_CS"/>
</dbReference>
<keyword evidence="9" id="KW-1185">Reference proteome</keyword>
<dbReference type="SUPFAM" id="SSF53187">
    <property type="entry name" value="Zn-dependent exopeptidases"/>
    <property type="match status" value="1"/>
</dbReference>
<evidence type="ECO:0000313" key="9">
    <source>
        <dbReference type="Proteomes" id="UP000595897"/>
    </source>
</evidence>
<sequence>MNKHRLVKEFCNLVSIDAPSFHERKIANVLKKYLEELGFDVYEDHANEIYNSECGNIYGYLEGTMEGAPILFSAHMDTVEPSRGKKAIIEEGGRIVSDHSTVLGADDVSGIVAILEAIRGLKEDKKEHRSIEVLFCIAEEPYLRGSEVFDYSRIKAKEAYVLDLSGPVGGIAYLAPTVLMLTAQIEGKASHAGFAPEKGINAIAIASQAISKLQLGRLDEETTANIGLIEGGLATNIIPEKCTVKGEIRSCNHEKAVAQAEFMKQKFIDTAEEMNGKCEASIFQGSVAYEVPTNHAVIQRFNKACNELGIDIELQKTFGGSDNNNFMLHGITGCVIACGMNAVHSTSEYSSVDELVRITQITEKLMTSRE</sequence>
<dbReference type="RefSeq" id="WP_271715651.1">
    <property type="nucleotide sequence ID" value="NZ_AP024169.1"/>
</dbReference>
<evidence type="ECO:0000256" key="1">
    <source>
        <dbReference type="ARBA" id="ARBA00001947"/>
    </source>
</evidence>
<protein>
    <submittedName>
        <fullName evidence="8">Peptidase M20</fullName>
    </submittedName>
</protein>
<keyword evidence="2" id="KW-0645">Protease</keyword>
<gene>
    <name evidence="8" type="ORF">bsdtb5_17270</name>
</gene>
<reference evidence="8 9" key="1">
    <citation type="submission" date="2020-11" db="EMBL/GenBank/DDBJ databases">
        <title>Draft genome sequencing of a Lachnospiraceae strain isolated from anoxic soil subjected to BSD treatment.</title>
        <authorList>
            <person name="Uek A."/>
            <person name="Tonouchi A."/>
        </authorList>
    </citation>
    <scope>NUCLEOTIDE SEQUENCE [LARGE SCALE GENOMIC DNA]</scope>
    <source>
        <strain evidence="8 9">TB5</strain>
    </source>
</reference>
<dbReference type="Gene3D" id="3.30.70.360">
    <property type="match status" value="1"/>
</dbReference>
<dbReference type="Pfam" id="PF07687">
    <property type="entry name" value="M20_dimer"/>
    <property type="match status" value="1"/>
</dbReference>
<evidence type="ECO:0000256" key="5">
    <source>
        <dbReference type="ARBA" id="ARBA00022833"/>
    </source>
</evidence>
<dbReference type="InterPro" id="IPR011650">
    <property type="entry name" value="Peptidase_M20_dimer"/>
</dbReference>
<keyword evidence="5" id="KW-0862">Zinc</keyword>
<keyword evidence="6" id="KW-0482">Metalloprotease</keyword>
<accession>A0A7R7EKH4</accession>
<comment type="cofactor">
    <cofactor evidence="1">
        <name>Zn(2+)</name>
        <dbReference type="ChEBI" id="CHEBI:29105"/>
    </cofactor>
</comment>
<evidence type="ECO:0000256" key="3">
    <source>
        <dbReference type="ARBA" id="ARBA00022723"/>
    </source>
</evidence>
<evidence type="ECO:0000313" key="8">
    <source>
        <dbReference type="EMBL" id="BCN30432.1"/>
    </source>
</evidence>
<dbReference type="Proteomes" id="UP000595897">
    <property type="component" value="Chromosome"/>
</dbReference>
<dbReference type="PANTHER" id="PTHR42994:SF2">
    <property type="entry name" value="PEPTIDASE"/>
    <property type="match status" value="1"/>
</dbReference>
<evidence type="ECO:0000259" key="7">
    <source>
        <dbReference type="Pfam" id="PF07687"/>
    </source>
</evidence>
<dbReference type="EMBL" id="AP024169">
    <property type="protein sequence ID" value="BCN30432.1"/>
    <property type="molecule type" value="Genomic_DNA"/>
</dbReference>
<dbReference type="AlphaFoldDB" id="A0A7R7EKH4"/>
<feature type="domain" description="Peptidase M20 dimerisation" evidence="7">
    <location>
        <begin position="182"/>
        <end position="267"/>
    </location>
</feature>
<dbReference type="Gene3D" id="3.40.630.10">
    <property type="entry name" value="Zn peptidases"/>
    <property type="match status" value="1"/>
</dbReference>
<dbReference type="InterPro" id="IPR036264">
    <property type="entry name" value="Bact_exopeptidase_dim_dom"/>
</dbReference>
<proteinExistence type="predicted"/>
<name>A0A7R7EKH4_9FIRM</name>
<keyword evidence="4" id="KW-0378">Hydrolase</keyword>
<dbReference type="InterPro" id="IPR002933">
    <property type="entry name" value="Peptidase_M20"/>
</dbReference>
<evidence type="ECO:0000256" key="4">
    <source>
        <dbReference type="ARBA" id="ARBA00022801"/>
    </source>
</evidence>
<dbReference type="GO" id="GO:0006508">
    <property type="term" value="P:proteolysis"/>
    <property type="evidence" value="ECO:0007669"/>
    <property type="project" value="UniProtKB-KW"/>
</dbReference>
<organism evidence="8 9">
    <name type="scientific">Anaeromicropila herbilytica</name>
    <dbReference type="NCBI Taxonomy" id="2785025"/>
    <lineage>
        <taxon>Bacteria</taxon>
        <taxon>Bacillati</taxon>
        <taxon>Bacillota</taxon>
        <taxon>Clostridia</taxon>
        <taxon>Lachnospirales</taxon>
        <taxon>Lachnospiraceae</taxon>
        <taxon>Anaeromicropila</taxon>
    </lineage>
</organism>
<dbReference type="GO" id="GO:0046872">
    <property type="term" value="F:metal ion binding"/>
    <property type="evidence" value="ECO:0007669"/>
    <property type="project" value="UniProtKB-KW"/>
</dbReference>
<evidence type="ECO:0000256" key="6">
    <source>
        <dbReference type="ARBA" id="ARBA00023049"/>
    </source>
</evidence>
<dbReference type="Pfam" id="PF01546">
    <property type="entry name" value="Peptidase_M20"/>
    <property type="match status" value="1"/>
</dbReference>
<dbReference type="PANTHER" id="PTHR42994">
    <property type="entry name" value="PEPTIDASE T"/>
    <property type="match status" value="1"/>
</dbReference>
<dbReference type="InterPro" id="IPR010162">
    <property type="entry name" value="PepT-like"/>
</dbReference>
<evidence type="ECO:0000256" key="2">
    <source>
        <dbReference type="ARBA" id="ARBA00022670"/>
    </source>
</evidence>
<keyword evidence="3" id="KW-0479">Metal-binding</keyword>
<dbReference type="KEGG" id="ahb:bsdtb5_17270"/>
<dbReference type="SUPFAM" id="SSF55031">
    <property type="entry name" value="Bacterial exopeptidase dimerisation domain"/>
    <property type="match status" value="1"/>
</dbReference>
<dbReference type="PROSITE" id="PS00758">
    <property type="entry name" value="ARGE_DAPE_CPG2_1"/>
    <property type="match status" value="1"/>
</dbReference>
<dbReference type="GO" id="GO:0008237">
    <property type="term" value="F:metallopeptidase activity"/>
    <property type="evidence" value="ECO:0007669"/>
    <property type="project" value="UniProtKB-KW"/>
</dbReference>
<dbReference type="NCBIfam" id="TIGR01883">
    <property type="entry name" value="PepT-like"/>
    <property type="match status" value="1"/>
</dbReference>